<evidence type="ECO:0000256" key="1">
    <source>
        <dbReference type="ARBA" id="ARBA00022475"/>
    </source>
</evidence>
<reference evidence="9 10" key="1">
    <citation type="journal article" date="2018" name="Environ. Microbiol.">
        <title>Novel energy conservation strategies and behaviour of Pelotomaculum schinkii driving syntrophic propionate catabolism.</title>
        <authorList>
            <person name="Hidalgo-Ahumada C.A.P."/>
            <person name="Nobu M.K."/>
            <person name="Narihiro T."/>
            <person name="Tamaki H."/>
            <person name="Liu W.T."/>
            <person name="Kamagata Y."/>
            <person name="Stams A.J.M."/>
            <person name="Imachi H."/>
            <person name="Sousa D.Z."/>
        </authorList>
    </citation>
    <scope>NUCLEOTIDE SEQUENCE [LARGE SCALE GENOMIC DNA]</scope>
    <source>
        <strain evidence="9 10">HH</strain>
    </source>
</reference>
<protein>
    <submittedName>
        <fullName evidence="9">Cell division protein FtsB</fullName>
    </submittedName>
</protein>
<evidence type="ECO:0000256" key="3">
    <source>
        <dbReference type="ARBA" id="ARBA00022692"/>
    </source>
</evidence>
<dbReference type="GO" id="GO:0000151">
    <property type="term" value="C:ubiquitin ligase complex"/>
    <property type="evidence" value="ECO:0007669"/>
    <property type="project" value="InterPro"/>
</dbReference>
<evidence type="ECO:0000256" key="7">
    <source>
        <dbReference type="SAM" id="Coils"/>
    </source>
</evidence>
<dbReference type="AlphaFoldDB" id="A0A4Y7RI54"/>
<dbReference type="PANTHER" id="PTHR37485:SF1">
    <property type="entry name" value="CELL DIVISION PROTEIN FTSB"/>
    <property type="match status" value="1"/>
</dbReference>
<keyword evidence="1" id="KW-1003">Cell membrane</keyword>
<keyword evidence="6" id="KW-0131">Cell cycle</keyword>
<evidence type="ECO:0000256" key="4">
    <source>
        <dbReference type="ARBA" id="ARBA00022989"/>
    </source>
</evidence>
<dbReference type="Proteomes" id="UP000298324">
    <property type="component" value="Unassembled WGS sequence"/>
</dbReference>
<evidence type="ECO:0000256" key="6">
    <source>
        <dbReference type="ARBA" id="ARBA00023306"/>
    </source>
</evidence>
<keyword evidence="10" id="KW-1185">Reference proteome</keyword>
<keyword evidence="3 8" id="KW-0812">Transmembrane</keyword>
<dbReference type="EMBL" id="QFGA01000001">
    <property type="protein sequence ID" value="TEB08382.1"/>
    <property type="molecule type" value="Genomic_DNA"/>
</dbReference>
<dbReference type="GO" id="GO:0043093">
    <property type="term" value="P:FtsZ-dependent cytokinesis"/>
    <property type="evidence" value="ECO:0007669"/>
    <property type="project" value="TreeGrafter"/>
</dbReference>
<evidence type="ECO:0000256" key="2">
    <source>
        <dbReference type="ARBA" id="ARBA00022618"/>
    </source>
</evidence>
<dbReference type="GO" id="GO:0034450">
    <property type="term" value="F:ubiquitin-ubiquitin ligase activity"/>
    <property type="evidence" value="ECO:0007669"/>
    <property type="project" value="InterPro"/>
</dbReference>
<evidence type="ECO:0000313" key="9">
    <source>
        <dbReference type="EMBL" id="TEB08382.1"/>
    </source>
</evidence>
<dbReference type="GO" id="GO:0016567">
    <property type="term" value="P:protein ubiquitination"/>
    <property type="evidence" value="ECO:0007669"/>
    <property type="project" value="InterPro"/>
</dbReference>
<feature type="transmembrane region" description="Helical" evidence="8">
    <location>
        <begin position="38"/>
        <end position="56"/>
    </location>
</feature>
<dbReference type="GO" id="GO:0030428">
    <property type="term" value="C:cell septum"/>
    <property type="evidence" value="ECO:0007669"/>
    <property type="project" value="TreeGrafter"/>
</dbReference>
<dbReference type="InterPro" id="IPR007060">
    <property type="entry name" value="FtsL/DivIC"/>
</dbReference>
<dbReference type="InterPro" id="IPR023081">
    <property type="entry name" value="Cell_div_FtsB"/>
</dbReference>
<evidence type="ECO:0000256" key="8">
    <source>
        <dbReference type="SAM" id="Phobius"/>
    </source>
</evidence>
<dbReference type="RefSeq" id="WP_190240010.1">
    <property type="nucleotide sequence ID" value="NZ_QFGA01000001.1"/>
</dbReference>
<keyword evidence="7" id="KW-0175">Coiled coil</keyword>
<keyword evidence="5 8" id="KW-0472">Membrane</keyword>
<organism evidence="9 10">
    <name type="scientific">Pelotomaculum schinkii</name>
    <dbReference type="NCBI Taxonomy" id="78350"/>
    <lineage>
        <taxon>Bacteria</taxon>
        <taxon>Bacillati</taxon>
        <taxon>Bacillota</taxon>
        <taxon>Clostridia</taxon>
        <taxon>Eubacteriales</taxon>
        <taxon>Desulfotomaculaceae</taxon>
        <taxon>Pelotomaculum</taxon>
    </lineage>
</organism>
<evidence type="ECO:0000313" key="10">
    <source>
        <dbReference type="Proteomes" id="UP000298324"/>
    </source>
</evidence>
<accession>A0A4Y7RI54</accession>
<comment type="caution">
    <text evidence="9">The sequence shown here is derived from an EMBL/GenBank/DDBJ whole genome shotgun (WGS) entry which is preliminary data.</text>
</comment>
<dbReference type="GO" id="GO:0006511">
    <property type="term" value="P:ubiquitin-dependent protein catabolic process"/>
    <property type="evidence" value="ECO:0007669"/>
    <property type="project" value="InterPro"/>
</dbReference>
<gene>
    <name evidence="9" type="ORF">Psch_01945</name>
</gene>
<name>A0A4Y7RI54_9FIRM</name>
<dbReference type="Pfam" id="PF04977">
    <property type="entry name" value="DivIC"/>
    <property type="match status" value="1"/>
</dbReference>
<evidence type="ECO:0000256" key="5">
    <source>
        <dbReference type="ARBA" id="ARBA00023136"/>
    </source>
</evidence>
<feature type="coiled-coil region" evidence="7">
    <location>
        <begin position="61"/>
        <end position="95"/>
    </location>
</feature>
<proteinExistence type="predicted"/>
<sequence length="139" mass="15514">MNASARILEETYLPRPEKMAPDSHTVRRKSKKLSKTKFPSLVFILVLGYLAVSFGAQFSKLTTMQKDVLSIQQEVEELKQRNMALRQELQAVQTDAYVEKTAREKLGLVKQGETRVLTVAPGTELQQLEVPSGPTPAAD</sequence>
<dbReference type="PANTHER" id="PTHR37485">
    <property type="entry name" value="CELL DIVISION PROTEIN FTSB"/>
    <property type="match status" value="1"/>
</dbReference>
<keyword evidence="2 9" id="KW-0132">Cell division</keyword>
<keyword evidence="4 8" id="KW-1133">Transmembrane helix</keyword>